<evidence type="ECO:0000313" key="1">
    <source>
        <dbReference type="EMBL" id="GAA2637463.1"/>
    </source>
</evidence>
<accession>A0ABN3QXB3</accession>
<sequence length="83" mass="9226">MAAWREAPFFDDAERAALELTERLTRVADQSGEAVPDELFDEVADLFDERRLSALVLAIGVTNMFNRINATVREVAGSPSWQG</sequence>
<proteinExistence type="predicted"/>
<dbReference type="InterPro" id="IPR029032">
    <property type="entry name" value="AhpD-like"/>
</dbReference>
<dbReference type="Proteomes" id="UP001501509">
    <property type="component" value="Unassembled WGS sequence"/>
</dbReference>
<dbReference type="PANTHER" id="PTHR34846">
    <property type="entry name" value="4-CARBOXYMUCONOLACTONE DECARBOXYLASE FAMILY PROTEIN (AFU_ORTHOLOGUE AFUA_6G11590)"/>
    <property type="match status" value="1"/>
</dbReference>
<evidence type="ECO:0000313" key="2">
    <source>
        <dbReference type="Proteomes" id="UP001501509"/>
    </source>
</evidence>
<dbReference type="EMBL" id="BAAATD010000022">
    <property type="protein sequence ID" value="GAA2637463.1"/>
    <property type="molecule type" value="Genomic_DNA"/>
</dbReference>
<comment type="caution">
    <text evidence="1">The sequence shown here is derived from an EMBL/GenBank/DDBJ whole genome shotgun (WGS) entry which is preliminary data.</text>
</comment>
<dbReference type="SUPFAM" id="SSF69118">
    <property type="entry name" value="AhpD-like"/>
    <property type="match status" value="1"/>
</dbReference>
<dbReference type="PANTHER" id="PTHR34846:SF7">
    <property type="entry name" value="BLL7811 PROTEIN"/>
    <property type="match status" value="1"/>
</dbReference>
<organism evidence="1 2">
    <name type="scientific">Actinomadura fulvescens</name>
    <dbReference type="NCBI Taxonomy" id="46160"/>
    <lineage>
        <taxon>Bacteria</taxon>
        <taxon>Bacillati</taxon>
        <taxon>Actinomycetota</taxon>
        <taxon>Actinomycetes</taxon>
        <taxon>Streptosporangiales</taxon>
        <taxon>Thermomonosporaceae</taxon>
        <taxon>Actinomadura</taxon>
    </lineage>
</organism>
<name>A0ABN3QXB3_9ACTN</name>
<gene>
    <name evidence="1" type="ORF">GCM10010411_91320</name>
</gene>
<reference evidence="1 2" key="1">
    <citation type="journal article" date="2019" name="Int. J. Syst. Evol. Microbiol.">
        <title>The Global Catalogue of Microorganisms (GCM) 10K type strain sequencing project: providing services to taxonomists for standard genome sequencing and annotation.</title>
        <authorList>
            <consortium name="The Broad Institute Genomics Platform"/>
            <consortium name="The Broad Institute Genome Sequencing Center for Infectious Disease"/>
            <person name="Wu L."/>
            <person name="Ma J."/>
        </authorList>
    </citation>
    <scope>NUCLEOTIDE SEQUENCE [LARGE SCALE GENOMIC DNA]</scope>
    <source>
        <strain evidence="1 2">JCM 6833</strain>
    </source>
</reference>
<keyword evidence="2" id="KW-1185">Reference proteome</keyword>
<dbReference type="Gene3D" id="1.20.1290.10">
    <property type="entry name" value="AhpD-like"/>
    <property type="match status" value="1"/>
</dbReference>
<protein>
    <submittedName>
        <fullName evidence="1">Uncharacterized protein</fullName>
    </submittedName>
</protein>